<feature type="coiled-coil region" evidence="4">
    <location>
        <begin position="154"/>
        <end position="181"/>
    </location>
</feature>
<dbReference type="Proteomes" id="UP001305647">
    <property type="component" value="Unassembled WGS sequence"/>
</dbReference>
<reference evidence="7" key="2">
    <citation type="submission" date="2023-05" db="EMBL/GenBank/DDBJ databases">
        <authorList>
            <consortium name="Lawrence Berkeley National Laboratory"/>
            <person name="Steindorff A."/>
            <person name="Hensen N."/>
            <person name="Bonometti L."/>
            <person name="Westerberg I."/>
            <person name="Brannstrom I.O."/>
            <person name="Guillou S."/>
            <person name="Cros-Aarteil S."/>
            <person name="Calhoun S."/>
            <person name="Haridas S."/>
            <person name="Kuo A."/>
            <person name="Mondo S."/>
            <person name="Pangilinan J."/>
            <person name="Riley R."/>
            <person name="Labutti K."/>
            <person name="Andreopoulos B."/>
            <person name="Lipzen A."/>
            <person name="Chen C."/>
            <person name="Yanf M."/>
            <person name="Daum C."/>
            <person name="Ng V."/>
            <person name="Clum A."/>
            <person name="Ohm R."/>
            <person name="Martin F."/>
            <person name="Silar P."/>
            <person name="Natvig D."/>
            <person name="Lalanne C."/>
            <person name="Gautier V."/>
            <person name="Ament-Velasquez S.L."/>
            <person name="Kruys A."/>
            <person name="Hutchinson M.I."/>
            <person name="Powell A.J."/>
            <person name="Barry K."/>
            <person name="Miller A.N."/>
            <person name="Grigoriev I.V."/>
            <person name="Debuchy R."/>
            <person name="Gladieux P."/>
            <person name="Thoren M.H."/>
            <person name="Johannesson H."/>
        </authorList>
    </citation>
    <scope>NUCLEOTIDE SEQUENCE</scope>
    <source>
        <strain evidence="7">CBS 757.83</strain>
    </source>
</reference>
<evidence type="ECO:0000256" key="4">
    <source>
        <dbReference type="SAM" id="Coils"/>
    </source>
</evidence>
<feature type="compositionally biased region" description="Polar residues" evidence="5">
    <location>
        <begin position="416"/>
        <end position="430"/>
    </location>
</feature>
<dbReference type="GO" id="GO:0000213">
    <property type="term" value="F:tRNA-intron lyase activity"/>
    <property type="evidence" value="ECO:0007669"/>
    <property type="project" value="UniProtKB-EC"/>
</dbReference>
<dbReference type="Pfam" id="PF01974">
    <property type="entry name" value="tRNA_int_endo"/>
    <property type="match status" value="1"/>
</dbReference>
<keyword evidence="8" id="KW-1185">Reference proteome</keyword>
<dbReference type="GO" id="GO:0000379">
    <property type="term" value="P:tRNA-type intron splice site recognition and cleavage"/>
    <property type="evidence" value="ECO:0007669"/>
    <property type="project" value="TreeGrafter"/>
</dbReference>
<evidence type="ECO:0000256" key="2">
    <source>
        <dbReference type="ARBA" id="ARBA00012573"/>
    </source>
</evidence>
<evidence type="ECO:0000256" key="3">
    <source>
        <dbReference type="ARBA" id="ARBA00034031"/>
    </source>
</evidence>
<feature type="compositionally biased region" description="Low complexity" evidence="5">
    <location>
        <begin position="458"/>
        <end position="471"/>
    </location>
</feature>
<evidence type="ECO:0000259" key="6">
    <source>
        <dbReference type="Pfam" id="PF01974"/>
    </source>
</evidence>
<comment type="catalytic activity">
    <reaction evidence="3">
        <text>pretRNA = a 3'-half-tRNA molecule with a 5'-OH end + a 5'-half-tRNA molecule with a 2',3'-cyclic phosphate end + an intron with a 2',3'-cyclic phosphate and a 5'-hydroxyl terminus.</text>
        <dbReference type="EC" id="4.6.1.16"/>
    </reaction>
</comment>
<sequence>MSKTATVVTTSSDGDAIRTVGLAASPATSPSAGAPKTAAEPASLPRVPLNEVYALPAPIRTFPLPTFYPNNPISLLHLAYAWLSQVFRPPPREPSVVHTGIWDPETRSVHVRDDASVRALWEQGFYGKGSLSRSEPNWLKRELARRGSPEGKTVSEARTELRREERRLAKWERAKAELGALERQRLAEAAAHAAATKVAEGNGSLYEPVDVKTSLSLQGSVQPGAVQHSPANAVAESATESPDSVGQAEVVTTDIVLACCPLHPKPPVGPAELLALPNSLAQLNGLLHGSRAKPLRQERQWKAPVGPAELLLLPNSHAELISKPVNGLTMFETGSSALGQPQLQPYHDTSALADCKPCDGQLQLNGAVNGHAVKASPSDDSSHQVGQMDKVSLNGIQPNVASNGDVSPPFLRSDESISSSAQEADGSISQPMKRRKSVRFSPTVQSTTFVHSDPPSPSRSSGVSAKSAGSALTNGELVGEPDAIRTLAAVPPGAPESSSHLVLNDQVELGEIRNKEHFQLAPEEAFFLVFALGALMVVDPATSSPISTEHLLSLFRSYSYFPPRPAGSALGPDDPFLVNYAVYHHFRSLGWVPRHGIKFGVDWIIYQRGPVFDHSEFGIMVVPAYSDPAWEGHEHEEPRRSWSWLMGVNRVLSHVLKSLVLVYVDIPAPNVFEEEMHRGGIASALKRYTIREVMVRRFSVNRNR</sequence>
<dbReference type="SUPFAM" id="SSF53032">
    <property type="entry name" value="tRNA-intron endonuclease catalytic domain-like"/>
    <property type="match status" value="1"/>
</dbReference>
<dbReference type="PANTHER" id="PTHR21227">
    <property type="entry name" value="TRNA-SPLICING ENDONUCLEASE SUBUNIT SEN2"/>
    <property type="match status" value="1"/>
</dbReference>
<dbReference type="InterPro" id="IPR006676">
    <property type="entry name" value="tRNA_splic"/>
</dbReference>
<feature type="domain" description="tRNA intron endonuclease catalytic" evidence="6">
    <location>
        <begin position="576"/>
        <end position="665"/>
    </location>
</feature>
<dbReference type="InterPro" id="IPR036167">
    <property type="entry name" value="tRNA_intron_Endo_cat-like_sf"/>
</dbReference>
<dbReference type="GO" id="GO:0000214">
    <property type="term" value="C:tRNA-intron endonuclease complex"/>
    <property type="evidence" value="ECO:0007669"/>
    <property type="project" value="TreeGrafter"/>
</dbReference>
<dbReference type="FunFam" id="3.40.1350.10:FF:000007">
    <property type="entry name" value="tRNA-splicing endonuclease subunit Sen2"/>
    <property type="match status" value="1"/>
</dbReference>
<evidence type="ECO:0000313" key="7">
    <source>
        <dbReference type="EMBL" id="KAK4099527.1"/>
    </source>
</evidence>
<dbReference type="GO" id="GO:0003676">
    <property type="term" value="F:nucleic acid binding"/>
    <property type="evidence" value="ECO:0007669"/>
    <property type="project" value="InterPro"/>
</dbReference>
<dbReference type="GO" id="GO:0005737">
    <property type="term" value="C:cytoplasm"/>
    <property type="evidence" value="ECO:0007669"/>
    <property type="project" value="TreeGrafter"/>
</dbReference>
<organism evidence="7 8">
    <name type="scientific">Parathielavia hyrcaniae</name>
    <dbReference type="NCBI Taxonomy" id="113614"/>
    <lineage>
        <taxon>Eukaryota</taxon>
        <taxon>Fungi</taxon>
        <taxon>Dikarya</taxon>
        <taxon>Ascomycota</taxon>
        <taxon>Pezizomycotina</taxon>
        <taxon>Sordariomycetes</taxon>
        <taxon>Sordariomycetidae</taxon>
        <taxon>Sordariales</taxon>
        <taxon>Chaetomiaceae</taxon>
        <taxon>Parathielavia</taxon>
    </lineage>
</organism>
<evidence type="ECO:0000256" key="5">
    <source>
        <dbReference type="SAM" id="MobiDB-lite"/>
    </source>
</evidence>
<name>A0AAN6PX14_9PEZI</name>
<feature type="compositionally biased region" description="Polar residues" evidence="5">
    <location>
        <begin position="395"/>
        <end position="405"/>
    </location>
</feature>
<dbReference type="Gene3D" id="3.40.1350.10">
    <property type="match status" value="1"/>
</dbReference>
<dbReference type="EC" id="4.6.1.16" evidence="2"/>
<protein>
    <recommendedName>
        <fullName evidence="2">tRNA-intron lyase</fullName>
        <ecNumber evidence="2">4.6.1.16</ecNumber>
    </recommendedName>
</protein>
<feature type="region of interest" description="Disordered" evidence="5">
    <location>
        <begin position="395"/>
        <end position="477"/>
    </location>
</feature>
<evidence type="ECO:0000256" key="1">
    <source>
        <dbReference type="ARBA" id="ARBA00008078"/>
    </source>
</evidence>
<keyword evidence="4" id="KW-0175">Coiled coil</keyword>
<proteinExistence type="inferred from homology"/>
<accession>A0AAN6PX14</accession>
<evidence type="ECO:0000313" key="8">
    <source>
        <dbReference type="Proteomes" id="UP001305647"/>
    </source>
</evidence>
<dbReference type="AlphaFoldDB" id="A0AAN6PX14"/>
<gene>
    <name evidence="7" type="ORF">N658DRAFT_160161</name>
</gene>
<dbReference type="PANTHER" id="PTHR21227:SF0">
    <property type="entry name" value="TRNA-SPLICING ENDONUCLEASE SUBUNIT SEN2"/>
    <property type="match status" value="1"/>
</dbReference>
<feature type="compositionally biased region" description="Polar residues" evidence="5">
    <location>
        <begin position="440"/>
        <end position="450"/>
    </location>
</feature>
<comment type="caution">
    <text evidence="7">The sequence shown here is derived from an EMBL/GenBank/DDBJ whole genome shotgun (WGS) entry which is preliminary data.</text>
</comment>
<reference evidence="7" key="1">
    <citation type="journal article" date="2023" name="Mol. Phylogenet. Evol.">
        <title>Genome-scale phylogeny and comparative genomics of the fungal order Sordariales.</title>
        <authorList>
            <person name="Hensen N."/>
            <person name="Bonometti L."/>
            <person name="Westerberg I."/>
            <person name="Brannstrom I.O."/>
            <person name="Guillou S."/>
            <person name="Cros-Aarteil S."/>
            <person name="Calhoun S."/>
            <person name="Haridas S."/>
            <person name="Kuo A."/>
            <person name="Mondo S."/>
            <person name="Pangilinan J."/>
            <person name="Riley R."/>
            <person name="LaButti K."/>
            <person name="Andreopoulos B."/>
            <person name="Lipzen A."/>
            <person name="Chen C."/>
            <person name="Yan M."/>
            <person name="Daum C."/>
            <person name="Ng V."/>
            <person name="Clum A."/>
            <person name="Steindorff A."/>
            <person name="Ohm R.A."/>
            <person name="Martin F."/>
            <person name="Silar P."/>
            <person name="Natvig D.O."/>
            <person name="Lalanne C."/>
            <person name="Gautier V."/>
            <person name="Ament-Velasquez S.L."/>
            <person name="Kruys A."/>
            <person name="Hutchinson M.I."/>
            <person name="Powell A.J."/>
            <person name="Barry K."/>
            <person name="Miller A.N."/>
            <person name="Grigoriev I.V."/>
            <person name="Debuchy R."/>
            <person name="Gladieux P."/>
            <person name="Hiltunen Thoren M."/>
            <person name="Johannesson H."/>
        </authorList>
    </citation>
    <scope>NUCLEOTIDE SEQUENCE</scope>
    <source>
        <strain evidence="7">CBS 757.83</strain>
    </source>
</reference>
<dbReference type="EMBL" id="MU863648">
    <property type="protein sequence ID" value="KAK4099527.1"/>
    <property type="molecule type" value="Genomic_DNA"/>
</dbReference>
<dbReference type="CDD" id="cd22363">
    <property type="entry name" value="tRNA-intron_lyase_C"/>
    <property type="match status" value="1"/>
</dbReference>
<dbReference type="InterPro" id="IPR006677">
    <property type="entry name" value="tRNA_intron_Endonuc_cat-like"/>
</dbReference>
<comment type="similarity">
    <text evidence="1">Belongs to the tRNA-intron endonuclease family.</text>
</comment>
<dbReference type="InterPro" id="IPR011856">
    <property type="entry name" value="tRNA_endonuc-like_dom_sf"/>
</dbReference>